<evidence type="ECO:0000256" key="3">
    <source>
        <dbReference type="ARBA" id="ARBA00023034"/>
    </source>
</evidence>
<evidence type="ECO:0000259" key="5">
    <source>
        <dbReference type="PROSITE" id="PS52002"/>
    </source>
</evidence>
<keyword evidence="3" id="KW-0333">Golgi apparatus</keyword>
<dbReference type="Proteomes" id="UP000887458">
    <property type="component" value="Unassembled WGS sequence"/>
</dbReference>
<dbReference type="InterPro" id="IPR047575">
    <property type="entry name" value="Sm"/>
</dbReference>
<dbReference type="CDD" id="cd01730">
    <property type="entry name" value="LSm3"/>
    <property type="match status" value="1"/>
</dbReference>
<dbReference type="PROSITE" id="PS52002">
    <property type="entry name" value="SM"/>
    <property type="match status" value="1"/>
</dbReference>
<sequence length="859" mass="100590">MGDEGNQTAPVTVEEPLDLIRLSLDERIYVKLRNERELRGRLHAYDQHLNMVLSDVEEVNKTIEVNEETFEEFINTNKRNIPMLFVRESIDPIYSEFLADDFNQQNAIASINNLSFSEQISKISTGIEQMKNNINQLTSKNCETFFKRATQLDELYNDLRFICVKSQNLMKTLELMRNRFEAPHQQLSHEIILLSRLQKTCDLLRKMLRIMHLMERIEESDLGNTKNEQPIFLKEIVKLSQYINEIDGIIQSDQENLLFKLNCISKDLQKFQLIKTKLITEVDLLLKNGLETLDHNNISTAMQVYHNLRSLDRIVNDLIDNKCRLIEQSLTKLFDDMSLKEIKLTIPSPRQNNIMKTNIRNNCKFNLENLFNHFHQLSIMIKILKKRRDNQTQTLLIEFVDNRNELLIIKFWNEIIRMFSSTFDKLFQSSPAIKKLIESDYSNILSLFLDYSKRIIIDEPEIENEKSLRSTIGQFENAYLSNSLSLLFESVNRIFTNVGVIKNQKIDTIPSEKDVDMVIKDISNEISSSNFDPILLESVCRNIVKTINLFVFKCEQLVSNDGDATQVIGKFTINQRHNSLIIYTLNYFHKQLKNLIANNDNNHSILQKHVEISSLKAIDNLILNTFEPFINSIQDAIEDIILTIHNEKYDINSEILPGQCSLYMKELQRFIARVSRDYFQQYPDDSEIIKERIHRMAAFVIDFFLLQNCLIRPVSEIGRRKIANDFTQLEEAIIPICNRLGDVGRSFQILKAFKTLLPLSPEEICESSIVGDPIPYYLVIHFFIANYTSDELKSPHKFKDWSISRYSQWFMTNRSDEERLSIIRNSLNEYIIQAKKLQKKQYFSTYHLLSNLMKKAIVE</sequence>
<dbReference type="PANTHER" id="PTHR13228">
    <property type="entry name" value="CONSERVED OLIGOMERIC GOLGI COMPLEX COMPONENT 5"/>
    <property type="match status" value="1"/>
</dbReference>
<evidence type="ECO:0000256" key="2">
    <source>
        <dbReference type="ARBA" id="ARBA00020974"/>
    </source>
</evidence>
<keyword evidence="4" id="KW-0472">Membrane</keyword>
<dbReference type="Pfam" id="PF01423">
    <property type="entry name" value="LSM"/>
    <property type="match status" value="1"/>
</dbReference>
<dbReference type="InterPro" id="IPR010920">
    <property type="entry name" value="LSM_dom_sf"/>
</dbReference>
<dbReference type="Pfam" id="PF10392">
    <property type="entry name" value="COG5_N"/>
    <property type="match status" value="1"/>
</dbReference>
<keyword evidence="7" id="KW-1185">Reference proteome</keyword>
<dbReference type="SUPFAM" id="SSF50182">
    <property type="entry name" value="Sm-like ribonucleoproteins"/>
    <property type="match status" value="1"/>
</dbReference>
<comment type="subcellular location">
    <subcellularLocation>
        <location evidence="1">Golgi apparatus membrane</location>
        <topology evidence="1">Peripheral membrane protein</topology>
    </subcellularLocation>
</comment>
<dbReference type="SMART" id="SM00651">
    <property type="entry name" value="Sm"/>
    <property type="match status" value="1"/>
</dbReference>
<dbReference type="PANTHER" id="PTHR13228:SF3">
    <property type="entry name" value="CONSERVED OLIGOMERIC GOLGI COMPLEX SUBUNIT 5"/>
    <property type="match status" value="1"/>
</dbReference>
<comment type="caution">
    <text evidence="6">The sequence shown here is derived from an EMBL/GenBank/DDBJ whole genome shotgun (WGS) entry which is preliminary data.</text>
</comment>
<reference evidence="6 7" key="1">
    <citation type="journal article" date="2018" name="J. Allergy Clin. Immunol.">
        <title>High-quality assembly of Dermatophagoides pteronyssinus genome and transcriptome reveals a wide range of novel allergens.</title>
        <authorList>
            <person name="Liu X.Y."/>
            <person name="Yang K.Y."/>
            <person name="Wang M.Q."/>
            <person name="Kwok J.S."/>
            <person name="Zeng X."/>
            <person name="Yang Z."/>
            <person name="Xiao X.J."/>
            <person name="Lau C.P."/>
            <person name="Li Y."/>
            <person name="Huang Z.M."/>
            <person name="Ba J.G."/>
            <person name="Yim A.K."/>
            <person name="Ouyang C.Y."/>
            <person name="Ngai S.M."/>
            <person name="Chan T.F."/>
            <person name="Leung E.L."/>
            <person name="Liu L."/>
            <person name="Liu Z.G."/>
            <person name="Tsui S.K."/>
        </authorList>
    </citation>
    <scope>NUCLEOTIDE SEQUENCE [LARGE SCALE GENOMIC DNA]</scope>
    <source>
        <strain evidence="6">Derp</strain>
    </source>
</reference>
<reference evidence="6 7" key="2">
    <citation type="journal article" date="2022" name="Mol. Biol. Evol.">
        <title>Comparative Genomics Reveals Insights into the Divergent Evolution of Astigmatic Mites and Household Pest Adaptations.</title>
        <authorList>
            <person name="Xiong Q."/>
            <person name="Wan A.T."/>
            <person name="Liu X."/>
            <person name="Fung C.S."/>
            <person name="Xiao X."/>
            <person name="Malainual N."/>
            <person name="Hou J."/>
            <person name="Wang L."/>
            <person name="Wang M."/>
            <person name="Yang K.Y."/>
            <person name="Cui Y."/>
            <person name="Leung E.L."/>
            <person name="Nong W."/>
            <person name="Shin S.K."/>
            <person name="Au S.W."/>
            <person name="Jeong K.Y."/>
            <person name="Chew F.T."/>
            <person name="Hui J.H."/>
            <person name="Leung T.F."/>
            <person name="Tungtrongchitr A."/>
            <person name="Zhong N."/>
            <person name="Liu Z."/>
            <person name="Tsui S.K."/>
        </authorList>
    </citation>
    <scope>NUCLEOTIDE SEQUENCE [LARGE SCALE GENOMIC DNA]</scope>
    <source>
        <strain evidence="6">Derp</strain>
    </source>
</reference>
<dbReference type="Pfam" id="PF20649">
    <property type="entry name" value="COG5_C"/>
    <property type="match status" value="1"/>
</dbReference>
<feature type="domain" description="Sm" evidence="5">
    <location>
        <begin position="15"/>
        <end position="90"/>
    </location>
</feature>
<name>A0ABQ8JUT9_DERPT</name>
<dbReference type="InterPro" id="IPR048485">
    <property type="entry name" value="COG5_helical"/>
</dbReference>
<dbReference type="EMBL" id="NJHN03000012">
    <property type="protein sequence ID" value="KAH9426012.1"/>
    <property type="molecule type" value="Genomic_DNA"/>
</dbReference>
<proteinExistence type="predicted"/>
<dbReference type="InterPro" id="IPR049176">
    <property type="entry name" value="COG5_N"/>
</dbReference>
<evidence type="ECO:0000313" key="6">
    <source>
        <dbReference type="EMBL" id="KAH9426012.1"/>
    </source>
</evidence>
<organism evidence="6 7">
    <name type="scientific">Dermatophagoides pteronyssinus</name>
    <name type="common">European house dust mite</name>
    <dbReference type="NCBI Taxonomy" id="6956"/>
    <lineage>
        <taxon>Eukaryota</taxon>
        <taxon>Metazoa</taxon>
        <taxon>Ecdysozoa</taxon>
        <taxon>Arthropoda</taxon>
        <taxon>Chelicerata</taxon>
        <taxon>Arachnida</taxon>
        <taxon>Acari</taxon>
        <taxon>Acariformes</taxon>
        <taxon>Sarcoptiformes</taxon>
        <taxon>Astigmata</taxon>
        <taxon>Psoroptidia</taxon>
        <taxon>Analgoidea</taxon>
        <taxon>Pyroglyphidae</taxon>
        <taxon>Dermatophagoidinae</taxon>
        <taxon>Dermatophagoides</taxon>
    </lineage>
</organism>
<protein>
    <recommendedName>
        <fullName evidence="2">Conserved oligomeric Golgi complex subunit 5</fullName>
    </recommendedName>
</protein>
<accession>A0ABQ8JUT9</accession>
<dbReference type="Gene3D" id="2.30.30.100">
    <property type="match status" value="1"/>
</dbReference>
<evidence type="ECO:0000313" key="7">
    <source>
        <dbReference type="Proteomes" id="UP000887458"/>
    </source>
</evidence>
<gene>
    <name evidence="6" type="primary">COG5</name>
    <name evidence="6" type="ORF">DERP_006952</name>
</gene>
<dbReference type="InterPro" id="IPR019465">
    <property type="entry name" value="Cog5"/>
</dbReference>
<dbReference type="InterPro" id="IPR034105">
    <property type="entry name" value="Lsm3"/>
</dbReference>
<evidence type="ECO:0000256" key="1">
    <source>
        <dbReference type="ARBA" id="ARBA00004395"/>
    </source>
</evidence>
<evidence type="ECO:0000256" key="4">
    <source>
        <dbReference type="ARBA" id="ARBA00023136"/>
    </source>
</evidence>
<dbReference type="InterPro" id="IPR001163">
    <property type="entry name" value="Sm_dom_euk/arc"/>
</dbReference>